<feature type="compositionally biased region" description="Acidic residues" evidence="1">
    <location>
        <begin position="1503"/>
        <end position="1514"/>
    </location>
</feature>
<reference evidence="2" key="2">
    <citation type="submission" date="2023-06" db="EMBL/GenBank/DDBJ databases">
        <authorList>
            <consortium name="Lawrence Berkeley National Laboratory"/>
            <person name="Haridas S."/>
            <person name="Hensen N."/>
            <person name="Bonometti L."/>
            <person name="Westerberg I."/>
            <person name="Brannstrom I.O."/>
            <person name="Guillou S."/>
            <person name="Cros-Aarteil S."/>
            <person name="Calhoun S."/>
            <person name="Kuo A."/>
            <person name="Mondo S."/>
            <person name="Pangilinan J."/>
            <person name="Riley R."/>
            <person name="Labutti K."/>
            <person name="Andreopoulos B."/>
            <person name="Lipzen A."/>
            <person name="Chen C."/>
            <person name="Yanf M."/>
            <person name="Daum C."/>
            <person name="Ng V."/>
            <person name="Clum A."/>
            <person name="Steindorff A."/>
            <person name="Ohm R."/>
            <person name="Martin F."/>
            <person name="Silar P."/>
            <person name="Natvig D."/>
            <person name="Lalanne C."/>
            <person name="Gautier V."/>
            <person name="Ament-Velasquez S.L."/>
            <person name="Kruys A."/>
            <person name="Hutchinson M.I."/>
            <person name="Powell A.J."/>
            <person name="Barry K."/>
            <person name="Miller A.N."/>
            <person name="Grigoriev I.V."/>
            <person name="Debuchy R."/>
            <person name="Gladieux P."/>
            <person name="Thoren M.H."/>
            <person name="Johannesson H."/>
        </authorList>
    </citation>
    <scope>NUCLEOTIDE SEQUENCE</scope>
    <source>
        <strain evidence="2">CBS 168.71</strain>
    </source>
</reference>
<feature type="compositionally biased region" description="Gly residues" evidence="1">
    <location>
        <begin position="836"/>
        <end position="850"/>
    </location>
</feature>
<evidence type="ECO:0000313" key="3">
    <source>
        <dbReference type="Proteomes" id="UP001278766"/>
    </source>
</evidence>
<feature type="compositionally biased region" description="Pro residues" evidence="1">
    <location>
        <begin position="464"/>
        <end position="473"/>
    </location>
</feature>
<gene>
    <name evidence="2" type="ORF">B0H64DRAFT_414384</name>
</gene>
<feature type="region of interest" description="Disordered" evidence="1">
    <location>
        <begin position="1001"/>
        <end position="1423"/>
    </location>
</feature>
<feature type="region of interest" description="Disordered" evidence="1">
    <location>
        <begin position="528"/>
        <end position="551"/>
    </location>
</feature>
<feature type="compositionally biased region" description="Basic and acidic residues" evidence="1">
    <location>
        <begin position="924"/>
        <end position="950"/>
    </location>
</feature>
<feature type="compositionally biased region" description="Basic and acidic residues" evidence="1">
    <location>
        <begin position="1036"/>
        <end position="1048"/>
    </location>
</feature>
<evidence type="ECO:0000313" key="2">
    <source>
        <dbReference type="EMBL" id="KAK3300431.1"/>
    </source>
</evidence>
<keyword evidence="3" id="KW-1185">Reference proteome</keyword>
<evidence type="ECO:0000256" key="1">
    <source>
        <dbReference type="SAM" id="MobiDB-lite"/>
    </source>
</evidence>
<dbReference type="EMBL" id="JAUEPN010000001">
    <property type="protein sequence ID" value="KAK3300431.1"/>
    <property type="molecule type" value="Genomic_DNA"/>
</dbReference>
<feature type="compositionally biased region" description="Polar residues" evidence="1">
    <location>
        <begin position="1362"/>
        <end position="1379"/>
    </location>
</feature>
<comment type="caution">
    <text evidence="2">The sequence shown here is derived from an EMBL/GenBank/DDBJ whole genome shotgun (WGS) entry which is preliminary data.</text>
</comment>
<feature type="region of interest" description="Disordered" evidence="1">
    <location>
        <begin position="456"/>
        <end position="505"/>
    </location>
</feature>
<feature type="compositionally biased region" description="Low complexity" evidence="1">
    <location>
        <begin position="1473"/>
        <end position="1485"/>
    </location>
</feature>
<protein>
    <submittedName>
        <fullName evidence="2">Uncharacterized protein</fullName>
    </submittedName>
</protein>
<sequence>MERQRALLSPVFEEQLGASAIPALVVHVDIRFTDPVIRSRYCRSYASSKTFEATNRICRGLVRRIERCSEEFITRKDSGALEMFKDDTYERKRGMGEWAERTYRSYQKQPLTVAHTKEVALAVHWMIGLFLRRHDESFQWLDCPAPELDPEGSETAVPSRDGPLSILSVPRSRFVEASQVFEFVPGYSIEIYFRSRNPHRRVPTFERRTRVTSIQTTPLTLFLSEDMLWKALQFANQALDSKKRQFDDHLRNHRELGSTHLEDDTLELSLRVQNHLGPAYDHVQRSIKSKLALFRDPGAEDCATFLSNVEGYLSHIRDEADAILSGTNDFEVRIAELKGVGWTLREPAKFALGPSASYGRRTIQAALDRIQTGVGDVIRGHNIAIHLSAHKRGHLVLDKAIVAHEKHGNPRETFFSHEDAQAAFVGRLKARVQTDIDKIFEDSCSIDDIPEDDDDYFLARPVTPVTPPSPSHSPPSAKSSPAKQPALGVLQSSPKSRSRRLFSLSRRSTESMRSIDYLKKAARDLFSHDSRSGSVVSEETPEPHGVGSPVADSQGLLLAAAELKPKRSFSLFKRRRPSTVRVSNASTLVEVRTAEGGSLDGQNDKEPKIGQPRSVESRSGESMTSGEEEAEASSRAALTRTLPVETLSASGLGIGLAIHQPKAPSTENKDAPAATHQKQLGRMDTPEFIDAREYVVSPASEDVARSGLSGALTRVASPREDDEFSTAPSTPELSTGASSPRHSVLITPECLRTKSGTKDPALQDLYPVPPAAPASDSPTSESEIRGSGPSEKPPARAPGVPASGQCEAATGPADRLDASPSEPEACVGEVPAGSELGAGRGAEAGSGGDSVAGEEGVDAEKASKRTAGPDVDDGEGGVGDQDADGGPGLGTEELDKKLPASENVTAEDVGPVGETEDACSPVDADARAPEAVDSEKTRGPDSHTEVHVEPETEISDEIVSVADADPAPRAVSAEAEADFSGPGTLPKLAHDAEAAAADLVVPVPAGPATEGDIELGPTPNGPEISVDQLGNGHIAGDSDQKSPLKEEEQVAVSDLGSETSLDGNGIKEDLSPVSAESDATGSSKDGVTVEAEECISVPVLPGLPGQNIDGGAHDKSTDDPIGAEAAGRGALDGCEGESVMDPSVTGAAEAESSKLGSGEDIETESNPVPTVTLDGRNAGERPAEQSVTAPAGPEVVKPETPNGVVSQAVGQELSRDVDSSSDGIGGKDSYESEPCSDATVGNGDLRKKSFGPEAEIDATRAGPEVGDRRVCADRGTPAPDSHGSKHAAPATSVDSLAPHRSETSGSSTGAARSRSAVGFGISGETPEPARNPASTQQPAKAKPHVAPIPDLSKLPKHFPARTRTSLSSDAASFIGSTIRDSVDTIRPSTDEVQPAASPLLAEQPHTSSSSSGGGGGGRSKTAGYLGIGLRESRRVEVGLRGALGDVGPRRRRSLPLQHLLLPGGGEVGGGGSAAAAARSVSSGPAGKAGDSRKALRKGMGSGEEVDGDGDEYEYDSGRSAVPSLMMLLAGAVAIGKMLKGPGQ</sequence>
<organism evidence="2 3">
    <name type="scientific">Chaetomium fimeti</name>
    <dbReference type="NCBI Taxonomy" id="1854472"/>
    <lineage>
        <taxon>Eukaryota</taxon>
        <taxon>Fungi</taxon>
        <taxon>Dikarya</taxon>
        <taxon>Ascomycota</taxon>
        <taxon>Pezizomycotina</taxon>
        <taxon>Sordariomycetes</taxon>
        <taxon>Sordariomycetidae</taxon>
        <taxon>Sordariales</taxon>
        <taxon>Chaetomiaceae</taxon>
        <taxon>Chaetomium</taxon>
    </lineage>
</organism>
<feature type="region of interest" description="Disordered" evidence="1">
    <location>
        <begin position="661"/>
        <end position="686"/>
    </location>
</feature>
<feature type="region of interest" description="Disordered" evidence="1">
    <location>
        <begin position="593"/>
        <end position="638"/>
    </location>
</feature>
<feature type="compositionally biased region" description="Low complexity" evidence="1">
    <location>
        <begin position="1303"/>
        <end position="1316"/>
    </location>
</feature>
<accession>A0AAE0HPY0</accession>
<dbReference type="Proteomes" id="UP001278766">
    <property type="component" value="Unassembled WGS sequence"/>
</dbReference>
<reference evidence="2" key="1">
    <citation type="journal article" date="2023" name="Mol. Phylogenet. Evol.">
        <title>Genome-scale phylogeny and comparative genomics of the fungal order Sordariales.</title>
        <authorList>
            <person name="Hensen N."/>
            <person name="Bonometti L."/>
            <person name="Westerberg I."/>
            <person name="Brannstrom I.O."/>
            <person name="Guillou S."/>
            <person name="Cros-Aarteil S."/>
            <person name="Calhoun S."/>
            <person name="Haridas S."/>
            <person name="Kuo A."/>
            <person name="Mondo S."/>
            <person name="Pangilinan J."/>
            <person name="Riley R."/>
            <person name="LaButti K."/>
            <person name="Andreopoulos B."/>
            <person name="Lipzen A."/>
            <person name="Chen C."/>
            <person name="Yan M."/>
            <person name="Daum C."/>
            <person name="Ng V."/>
            <person name="Clum A."/>
            <person name="Steindorff A."/>
            <person name="Ohm R.A."/>
            <person name="Martin F."/>
            <person name="Silar P."/>
            <person name="Natvig D.O."/>
            <person name="Lalanne C."/>
            <person name="Gautier V."/>
            <person name="Ament-Velasquez S.L."/>
            <person name="Kruys A."/>
            <person name="Hutchinson M.I."/>
            <person name="Powell A.J."/>
            <person name="Barry K."/>
            <person name="Miller A.N."/>
            <person name="Grigoriev I.V."/>
            <person name="Debuchy R."/>
            <person name="Gladieux P."/>
            <person name="Hiltunen Thoren M."/>
            <person name="Johannesson H."/>
        </authorList>
    </citation>
    <scope>NUCLEOTIDE SEQUENCE</scope>
    <source>
        <strain evidence="2">CBS 168.71</strain>
    </source>
</reference>
<name>A0AAE0HPY0_9PEZI</name>
<proteinExistence type="predicted"/>
<feature type="compositionally biased region" description="Polar residues" evidence="1">
    <location>
        <begin position="726"/>
        <end position="741"/>
    </location>
</feature>
<feature type="compositionally biased region" description="Low complexity" evidence="1">
    <location>
        <begin position="474"/>
        <end position="483"/>
    </location>
</feature>
<dbReference type="RefSeq" id="XP_062663945.1">
    <property type="nucleotide sequence ID" value="XM_062805030.1"/>
</dbReference>
<dbReference type="GeneID" id="87841978"/>
<feature type="region of interest" description="Disordered" evidence="1">
    <location>
        <begin position="1467"/>
        <end position="1515"/>
    </location>
</feature>
<feature type="region of interest" description="Disordered" evidence="1">
    <location>
        <begin position="698"/>
        <end position="986"/>
    </location>
</feature>